<evidence type="ECO:0000313" key="3">
    <source>
        <dbReference type="EMBL" id="KAA0675863.1"/>
    </source>
</evidence>
<feature type="chain" id="PRO_5040838724" evidence="2">
    <location>
        <begin position="27"/>
        <end position="58"/>
    </location>
</feature>
<keyword evidence="4" id="KW-1185">Reference proteome</keyword>
<reference evidence="3 4" key="1">
    <citation type="submission" date="2018-07" db="EMBL/GenBank/DDBJ databases">
        <title>Genome sequence of Azospirillum sp. ATCC 49961.</title>
        <authorList>
            <person name="Sant'Anna F.H."/>
            <person name="Baldani J.I."/>
            <person name="Zilli J.E."/>
            <person name="Reis V.M."/>
            <person name="Hartmann A."/>
            <person name="Cruz L."/>
            <person name="de Souza E.M."/>
            <person name="de Oliveira Pedrosa F."/>
            <person name="Passaglia L.M.P."/>
        </authorList>
    </citation>
    <scope>NUCLEOTIDE SEQUENCE [LARGE SCALE GENOMIC DNA]</scope>
    <source>
        <strain evidence="3 4">ATCC 49961</strain>
    </source>
</reference>
<accession>A0A9W7NF71</accession>
<sequence length="58" mass="5806">MTTRRLLAATAVAASLAAPVAAPALAHEGHAHGGEEPKPVVTTADPTLEASSSDFELV</sequence>
<organism evidence="3 4">
    <name type="scientific">Roseomonas genomospecies 6</name>
    <dbReference type="NCBI Taxonomy" id="214106"/>
    <lineage>
        <taxon>Bacteria</taxon>
        <taxon>Pseudomonadati</taxon>
        <taxon>Pseudomonadota</taxon>
        <taxon>Alphaproteobacteria</taxon>
        <taxon>Acetobacterales</taxon>
        <taxon>Roseomonadaceae</taxon>
        <taxon>Roseomonas</taxon>
    </lineage>
</organism>
<evidence type="ECO:0000313" key="4">
    <source>
        <dbReference type="Proteomes" id="UP000480854"/>
    </source>
</evidence>
<dbReference type="Proteomes" id="UP000480854">
    <property type="component" value="Unassembled WGS sequence"/>
</dbReference>
<feature type="region of interest" description="Disordered" evidence="1">
    <location>
        <begin position="27"/>
        <end position="58"/>
    </location>
</feature>
<name>A0A9W7NF71_9PROT</name>
<gene>
    <name evidence="3" type="ORF">DS843_29740</name>
</gene>
<dbReference type="AlphaFoldDB" id="A0A9W7NF71"/>
<proteinExistence type="predicted"/>
<keyword evidence="2" id="KW-0732">Signal</keyword>
<comment type="caution">
    <text evidence="3">The sequence shown here is derived from an EMBL/GenBank/DDBJ whole genome shotgun (WGS) entry which is preliminary data.</text>
</comment>
<protein>
    <submittedName>
        <fullName evidence="3">RND transporter</fullName>
    </submittedName>
</protein>
<feature type="compositionally biased region" description="Polar residues" evidence="1">
    <location>
        <begin position="49"/>
        <end position="58"/>
    </location>
</feature>
<feature type="signal peptide" evidence="2">
    <location>
        <begin position="1"/>
        <end position="26"/>
    </location>
</feature>
<feature type="compositionally biased region" description="Basic and acidic residues" evidence="1">
    <location>
        <begin position="27"/>
        <end position="38"/>
    </location>
</feature>
<dbReference type="EMBL" id="QOKW01000049">
    <property type="protein sequence ID" value="KAA0675863.1"/>
    <property type="molecule type" value="Genomic_DNA"/>
</dbReference>
<feature type="non-terminal residue" evidence="3">
    <location>
        <position position="58"/>
    </location>
</feature>
<evidence type="ECO:0000256" key="2">
    <source>
        <dbReference type="SAM" id="SignalP"/>
    </source>
</evidence>
<evidence type="ECO:0000256" key="1">
    <source>
        <dbReference type="SAM" id="MobiDB-lite"/>
    </source>
</evidence>